<name>A0A3S3S7G2_9ACAR</name>
<sequence>MEEEVLTAKSESSRKSVNERATSIHFIKLSVPWHLLIHYAEELSMRAPLQAHPNLDTNWSEKLFKSLKIPNFLYESVPNRPLTYYTCPFKKSKINRFLGHENQDEYFSDTQRIRIIYEILKNTVYGKRKKAQIGIDRLVDERVFAAAFPLHDGPYQSDKFCDTSKMNKRQILYTYWAKWSKWYKYQPLDHIREYFGEQIAMYFAWLGFYTAWLLPAAIVGVLVFLYGVCSVGSDLPSNEVCDKGEHFKMCPPCDEKDNCKYWNLDQICFFSKLSYLFDHPGTVFYSIFVSFWAVTFLEYWKRTSISLAHHWDCMDYEEEEEKPRPEFAARAPLIERNPVTGLKEPSFPEGTRFRRMVAGLGAILLMVSLVLIFLVGIIIYRVVVSIELFRGQRVKGWVSIIASSTGAMVNLILIMGLGRVYERLANRLTEWEMHRTQTEFNDQLTFKVFIFQFINFYSSIFYVAFFKGRFVGYPGRYNRMFSLRNEDCSNSGCLMELAQQLMVIMIGKQMINNAQEILWPKLKTWWHKKRTRFLNKEEKLTRWEEDYQLIQYEGLFQEYLEMILQFGFITIFVAAFPLAPLFALLNNWIEIRLDSKKLVCETRRPVAERAQNIGVWFSILTFLAHIAVISNVRIRC</sequence>
<evidence type="ECO:0000256" key="2">
    <source>
        <dbReference type="ARBA" id="ARBA00009671"/>
    </source>
</evidence>
<keyword evidence="7" id="KW-0325">Glycoprotein</keyword>
<accession>A0A3S3S7G2</accession>
<comment type="similarity">
    <text evidence="2 8">Belongs to the anoctamin family.</text>
</comment>
<evidence type="ECO:0000256" key="4">
    <source>
        <dbReference type="ARBA" id="ARBA00022692"/>
    </source>
</evidence>
<keyword evidence="12" id="KW-1185">Reference proteome</keyword>
<dbReference type="GO" id="GO:0046983">
    <property type="term" value="F:protein dimerization activity"/>
    <property type="evidence" value="ECO:0007669"/>
    <property type="project" value="InterPro"/>
</dbReference>
<gene>
    <name evidence="11" type="ORF">B4U79_02603</name>
</gene>
<dbReference type="InterPro" id="IPR032394">
    <property type="entry name" value="Anoct_dimer"/>
</dbReference>
<evidence type="ECO:0000256" key="8">
    <source>
        <dbReference type="RuleBase" id="RU280814"/>
    </source>
</evidence>
<protein>
    <recommendedName>
        <fullName evidence="8">Anoctamin</fullName>
    </recommendedName>
</protein>
<evidence type="ECO:0000256" key="1">
    <source>
        <dbReference type="ARBA" id="ARBA00004651"/>
    </source>
</evidence>
<feature type="transmembrane region" description="Helical" evidence="8">
    <location>
        <begin position="562"/>
        <end position="585"/>
    </location>
</feature>
<evidence type="ECO:0000256" key="5">
    <source>
        <dbReference type="ARBA" id="ARBA00022989"/>
    </source>
</evidence>
<comment type="caution">
    <text evidence="8">Lacks conserved residue(s) required for the propagation of feature annotation.</text>
</comment>
<dbReference type="OrthoDB" id="296386at2759"/>
<feature type="transmembrane region" description="Helical" evidence="8">
    <location>
        <begin position="202"/>
        <end position="228"/>
    </location>
</feature>
<feature type="transmembrane region" description="Helical" evidence="8">
    <location>
        <begin position="396"/>
        <end position="417"/>
    </location>
</feature>
<keyword evidence="3" id="KW-1003">Cell membrane</keyword>
<dbReference type="Pfam" id="PF04547">
    <property type="entry name" value="Anoctamin"/>
    <property type="match status" value="1"/>
</dbReference>
<dbReference type="GO" id="GO:0005886">
    <property type="term" value="C:plasma membrane"/>
    <property type="evidence" value="ECO:0007669"/>
    <property type="project" value="UniProtKB-SubCell"/>
</dbReference>
<evidence type="ECO:0000313" key="12">
    <source>
        <dbReference type="Proteomes" id="UP000285301"/>
    </source>
</evidence>
<dbReference type="Pfam" id="PF16178">
    <property type="entry name" value="Anoct_dimer"/>
    <property type="match status" value="1"/>
</dbReference>
<dbReference type="EMBL" id="NCKU01002178">
    <property type="protein sequence ID" value="RWS10233.1"/>
    <property type="molecule type" value="Genomic_DNA"/>
</dbReference>
<feature type="domain" description="Anoctamin dimerisation" evidence="10">
    <location>
        <begin position="19"/>
        <end position="188"/>
    </location>
</feature>
<evidence type="ECO:0000256" key="7">
    <source>
        <dbReference type="ARBA" id="ARBA00023180"/>
    </source>
</evidence>
<organism evidence="11 12">
    <name type="scientific">Dinothrombium tinctorium</name>
    <dbReference type="NCBI Taxonomy" id="1965070"/>
    <lineage>
        <taxon>Eukaryota</taxon>
        <taxon>Metazoa</taxon>
        <taxon>Ecdysozoa</taxon>
        <taxon>Arthropoda</taxon>
        <taxon>Chelicerata</taxon>
        <taxon>Arachnida</taxon>
        <taxon>Acari</taxon>
        <taxon>Acariformes</taxon>
        <taxon>Trombidiformes</taxon>
        <taxon>Prostigmata</taxon>
        <taxon>Anystina</taxon>
        <taxon>Parasitengona</taxon>
        <taxon>Trombidioidea</taxon>
        <taxon>Trombidiidae</taxon>
        <taxon>Dinothrombium</taxon>
    </lineage>
</organism>
<dbReference type="GO" id="GO:0005254">
    <property type="term" value="F:chloride channel activity"/>
    <property type="evidence" value="ECO:0007669"/>
    <property type="project" value="TreeGrafter"/>
</dbReference>
<evidence type="ECO:0000259" key="9">
    <source>
        <dbReference type="Pfam" id="PF04547"/>
    </source>
</evidence>
<evidence type="ECO:0000259" key="10">
    <source>
        <dbReference type="Pfam" id="PF16178"/>
    </source>
</evidence>
<evidence type="ECO:0000256" key="3">
    <source>
        <dbReference type="ARBA" id="ARBA00022475"/>
    </source>
</evidence>
<feature type="domain" description="Anoctamin transmembrane" evidence="9">
    <location>
        <begin position="191"/>
        <end position="632"/>
    </location>
</feature>
<feature type="transmembrane region" description="Helical" evidence="8">
    <location>
        <begin position="444"/>
        <end position="465"/>
    </location>
</feature>
<proteinExistence type="inferred from homology"/>
<keyword evidence="6 8" id="KW-0472">Membrane</keyword>
<feature type="transmembrane region" description="Helical" evidence="8">
    <location>
        <begin position="613"/>
        <end position="634"/>
    </location>
</feature>
<dbReference type="PANTHER" id="PTHR12308">
    <property type="entry name" value="ANOCTAMIN"/>
    <property type="match status" value="1"/>
</dbReference>
<feature type="transmembrane region" description="Helical" evidence="8">
    <location>
        <begin position="357"/>
        <end position="384"/>
    </location>
</feature>
<dbReference type="AlphaFoldDB" id="A0A3S3S7G2"/>
<dbReference type="PANTHER" id="PTHR12308:SF87">
    <property type="entry name" value="ANOCTAMIN"/>
    <property type="match status" value="1"/>
</dbReference>
<comment type="subcellular location">
    <subcellularLocation>
        <location evidence="1">Cell membrane</location>
        <topology evidence="1">Multi-pass membrane protein</topology>
    </subcellularLocation>
    <subcellularLocation>
        <location evidence="8">Membrane</location>
        <topology evidence="8">Multi-pass membrane protein</topology>
    </subcellularLocation>
</comment>
<evidence type="ECO:0000256" key="6">
    <source>
        <dbReference type="ARBA" id="ARBA00023136"/>
    </source>
</evidence>
<keyword evidence="4 8" id="KW-0812">Transmembrane</keyword>
<evidence type="ECO:0000313" key="11">
    <source>
        <dbReference type="EMBL" id="RWS10233.1"/>
    </source>
</evidence>
<dbReference type="InterPro" id="IPR007632">
    <property type="entry name" value="Anoctamin"/>
</dbReference>
<dbReference type="InterPro" id="IPR049452">
    <property type="entry name" value="Anoctamin_TM"/>
</dbReference>
<keyword evidence="5 8" id="KW-1133">Transmembrane helix</keyword>
<feature type="transmembrane region" description="Helical" evidence="8">
    <location>
        <begin position="282"/>
        <end position="300"/>
    </location>
</feature>
<dbReference type="Proteomes" id="UP000285301">
    <property type="component" value="Unassembled WGS sequence"/>
</dbReference>
<comment type="caution">
    <text evidence="11">The sequence shown here is derived from an EMBL/GenBank/DDBJ whole genome shotgun (WGS) entry which is preliminary data.</text>
</comment>
<reference evidence="11 12" key="1">
    <citation type="journal article" date="2018" name="Gigascience">
        <title>Genomes of trombidid mites reveal novel predicted allergens and laterally-transferred genes associated with secondary metabolism.</title>
        <authorList>
            <person name="Dong X."/>
            <person name="Chaisiri K."/>
            <person name="Xia D."/>
            <person name="Armstrong S.D."/>
            <person name="Fang Y."/>
            <person name="Donnelly M.J."/>
            <person name="Kadowaki T."/>
            <person name="McGarry J.W."/>
            <person name="Darby A.C."/>
            <person name="Makepeace B.L."/>
        </authorList>
    </citation>
    <scope>NUCLEOTIDE SEQUENCE [LARGE SCALE GENOMIC DNA]</scope>
    <source>
        <strain evidence="11">UoL-WK</strain>
    </source>
</reference>